<proteinExistence type="predicted"/>
<feature type="transmembrane region" description="Helical" evidence="2">
    <location>
        <begin position="391"/>
        <end position="412"/>
    </location>
</feature>
<keyword evidence="4" id="KW-1185">Reference proteome</keyword>
<reference evidence="3 4" key="1">
    <citation type="submission" date="2017-05" db="EMBL/GenBank/DDBJ databases">
        <title>Genome sequence for an aflatoxigenic pathogen of Argentinian peanut, Aspergillus arachidicola.</title>
        <authorList>
            <person name="Moore G."/>
            <person name="Beltz S.B."/>
            <person name="Mack B.M."/>
        </authorList>
    </citation>
    <scope>NUCLEOTIDE SEQUENCE [LARGE SCALE GENOMIC DNA]</scope>
    <source>
        <strain evidence="3 4">CBS 117610</strain>
    </source>
</reference>
<accession>A0A2G7FIH8</accession>
<sequence>MALRGLTTFAPLTATISVLIKPTGHPTFHENVKRNVLLFSPSQSALLVAVILLDFMSWRLLNLVDIHAGLAISCHYYFTSDSSGLERKLWWRLTRRTFLIGGTVPLYVTLLRSENSPWIKVFATPLVADSILIELLSLFWDTSEADLGFNRDWPHHTLVIKTANPLARNHDEGKGDADQNKKTEEDRDTPSSAVTPDGLCDRVYGLWSPTAEADDNDHLQSLPPNYSKLKKIFSPTHRAPLGKCERGHWRCLTYRIIYVAMRVIRWPLMFGDLALITWLLHRGLQPVTLFVADILLDIRLLKDLLTLSYMASIVLLGDIFILVAVKLLFRQLCQYISFLRRIKQWFQDLLSVAPVTYKAIHLSQQIITIATVSYCSITLVLAVIPPLSRNTLSSLMELIVIPIFYVTMYMLVCGRGKSEKAPADPELQPKADSSPEASPRPNSTPQDHTKDADNDASETRQSANGDRFNILRLGLLIFTATIFFLFC</sequence>
<dbReference type="AlphaFoldDB" id="A0A2G7FIH8"/>
<keyword evidence="2" id="KW-0812">Transmembrane</keyword>
<gene>
    <name evidence="3" type="ORF">AARAC_004819</name>
</gene>
<dbReference type="STRING" id="656916.A0A2G7FIH8"/>
<evidence type="ECO:0000256" key="2">
    <source>
        <dbReference type="SAM" id="Phobius"/>
    </source>
</evidence>
<feature type="region of interest" description="Disordered" evidence="1">
    <location>
        <begin position="167"/>
        <end position="197"/>
    </location>
</feature>
<feature type="transmembrane region" description="Helical" evidence="2">
    <location>
        <begin position="470"/>
        <end position="486"/>
    </location>
</feature>
<feature type="transmembrane region" description="Helical" evidence="2">
    <location>
        <begin position="309"/>
        <end position="329"/>
    </location>
</feature>
<feature type="compositionally biased region" description="Basic and acidic residues" evidence="1">
    <location>
        <begin position="168"/>
        <end position="189"/>
    </location>
</feature>
<dbReference type="EMBL" id="NEXV01000614">
    <property type="protein sequence ID" value="PIG80363.1"/>
    <property type="molecule type" value="Genomic_DNA"/>
</dbReference>
<feature type="region of interest" description="Disordered" evidence="1">
    <location>
        <begin position="420"/>
        <end position="461"/>
    </location>
</feature>
<protein>
    <submittedName>
        <fullName evidence="3">Uncharacterized protein</fullName>
    </submittedName>
</protein>
<dbReference type="Proteomes" id="UP000231358">
    <property type="component" value="Unassembled WGS sequence"/>
</dbReference>
<feature type="compositionally biased region" description="Basic and acidic residues" evidence="1">
    <location>
        <begin position="420"/>
        <end position="429"/>
    </location>
</feature>
<name>A0A2G7FIH8_9EURO</name>
<feature type="transmembrane region" description="Helical" evidence="2">
    <location>
        <begin position="366"/>
        <end position="385"/>
    </location>
</feature>
<evidence type="ECO:0000313" key="3">
    <source>
        <dbReference type="EMBL" id="PIG80363.1"/>
    </source>
</evidence>
<keyword evidence="2" id="KW-1133">Transmembrane helix</keyword>
<keyword evidence="2" id="KW-0472">Membrane</keyword>
<comment type="caution">
    <text evidence="3">The sequence shown here is derived from an EMBL/GenBank/DDBJ whole genome shotgun (WGS) entry which is preliminary data.</text>
</comment>
<evidence type="ECO:0000313" key="4">
    <source>
        <dbReference type="Proteomes" id="UP000231358"/>
    </source>
</evidence>
<organism evidence="3 4">
    <name type="scientific">Aspergillus arachidicola</name>
    <dbReference type="NCBI Taxonomy" id="656916"/>
    <lineage>
        <taxon>Eukaryota</taxon>
        <taxon>Fungi</taxon>
        <taxon>Dikarya</taxon>
        <taxon>Ascomycota</taxon>
        <taxon>Pezizomycotina</taxon>
        <taxon>Eurotiomycetes</taxon>
        <taxon>Eurotiomycetidae</taxon>
        <taxon>Eurotiales</taxon>
        <taxon>Aspergillaceae</taxon>
        <taxon>Aspergillus</taxon>
        <taxon>Aspergillus subgen. Circumdati</taxon>
    </lineage>
</organism>
<evidence type="ECO:0000256" key="1">
    <source>
        <dbReference type="SAM" id="MobiDB-lite"/>
    </source>
</evidence>